<keyword evidence="3" id="KW-0515">Mutator protein</keyword>
<dbReference type="InterPro" id="IPR020084">
    <property type="entry name" value="NUDIX_hydrolase_CS"/>
</dbReference>
<evidence type="ECO:0000256" key="17">
    <source>
        <dbReference type="RuleBase" id="RU003476"/>
    </source>
</evidence>
<evidence type="ECO:0000256" key="6">
    <source>
        <dbReference type="ARBA" id="ARBA00022763"/>
    </source>
</evidence>
<dbReference type="PATRIC" id="fig|1267766.3.peg.723"/>
<evidence type="ECO:0000256" key="12">
    <source>
        <dbReference type="ARBA" id="ARBA00038905"/>
    </source>
</evidence>
<accession>A0A0F7KRL9</accession>
<dbReference type="InterPro" id="IPR047127">
    <property type="entry name" value="MutT-like"/>
</dbReference>
<evidence type="ECO:0000256" key="5">
    <source>
        <dbReference type="ARBA" id="ARBA00022723"/>
    </source>
</evidence>
<evidence type="ECO:0000256" key="2">
    <source>
        <dbReference type="ARBA" id="ARBA00005582"/>
    </source>
</evidence>
<evidence type="ECO:0000256" key="10">
    <source>
        <dbReference type="ARBA" id="ARBA00035861"/>
    </source>
</evidence>
<dbReference type="PRINTS" id="PR00502">
    <property type="entry name" value="NUDIXFAMILY"/>
</dbReference>
<dbReference type="InterPro" id="IPR000086">
    <property type="entry name" value="NUDIX_hydrolase_dom"/>
</dbReference>
<dbReference type="PANTHER" id="PTHR47707">
    <property type="entry name" value="8-OXO-DGTP DIPHOSPHATASE"/>
    <property type="match status" value="1"/>
</dbReference>
<dbReference type="GO" id="GO:0046872">
    <property type="term" value="F:metal ion binding"/>
    <property type="evidence" value="ECO:0007669"/>
    <property type="project" value="UniProtKB-KW"/>
</dbReference>
<name>A0A0F7KRL9_9SPHN</name>
<dbReference type="InterPro" id="IPR015797">
    <property type="entry name" value="NUDIX_hydrolase-like_dom_sf"/>
</dbReference>
<dbReference type="PROSITE" id="PS51462">
    <property type="entry name" value="NUDIX"/>
    <property type="match status" value="1"/>
</dbReference>
<dbReference type="PROSITE" id="PS00893">
    <property type="entry name" value="NUDIX_BOX"/>
    <property type="match status" value="1"/>
</dbReference>
<dbReference type="EMBL" id="CP011452">
    <property type="protein sequence ID" value="AKH41771.1"/>
    <property type="molecule type" value="Genomic_DNA"/>
</dbReference>
<evidence type="ECO:0000313" key="19">
    <source>
        <dbReference type="EMBL" id="AKH41771.1"/>
    </source>
</evidence>
<dbReference type="SUPFAM" id="SSF55811">
    <property type="entry name" value="Nudix"/>
    <property type="match status" value="1"/>
</dbReference>
<protein>
    <recommendedName>
        <fullName evidence="13">8-oxo-dGTP diphosphatase</fullName>
        <ecNumber evidence="12">3.6.1.55</ecNumber>
    </recommendedName>
    <alternativeName>
        <fullName evidence="16">7,8-dihydro-8-oxoguanine-triphosphatase</fullName>
    </alternativeName>
    <alternativeName>
        <fullName evidence="15">Mutator protein MutT</fullName>
    </alternativeName>
    <alternativeName>
        <fullName evidence="14">dGTP pyrophosphohydrolase</fullName>
    </alternativeName>
</protein>
<keyword evidence="9" id="KW-0234">DNA repair</keyword>
<evidence type="ECO:0000256" key="15">
    <source>
        <dbReference type="ARBA" id="ARBA00041979"/>
    </source>
</evidence>
<organism evidence="19 20">
    <name type="scientific">Croceibacterium atlanticum</name>
    <dbReference type="NCBI Taxonomy" id="1267766"/>
    <lineage>
        <taxon>Bacteria</taxon>
        <taxon>Pseudomonadati</taxon>
        <taxon>Pseudomonadota</taxon>
        <taxon>Alphaproteobacteria</taxon>
        <taxon>Sphingomonadales</taxon>
        <taxon>Erythrobacteraceae</taxon>
        <taxon>Croceibacterium</taxon>
    </lineage>
</organism>
<evidence type="ECO:0000256" key="14">
    <source>
        <dbReference type="ARBA" id="ARBA00041592"/>
    </source>
</evidence>
<evidence type="ECO:0000256" key="13">
    <source>
        <dbReference type="ARBA" id="ARBA00040794"/>
    </source>
</evidence>
<evidence type="ECO:0000256" key="4">
    <source>
        <dbReference type="ARBA" id="ARBA00022705"/>
    </source>
</evidence>
<dbReference type="Gene3D" id="3.90.79.10">
    <property type="entry name" value="Nucleoside Triphosphate Pyrophosphohydrolase"/>
    <property type="match status" value="1"/>
</dbReference>
<dbReference type="AlphaFoldDB" id="A0A0F7KRL9"/>
<reference evidence="19" key="1">
    <citation type="submission" date="2015-05" db="EMBL/GenBank/DDBJ databases">
        <title>The complete genome of Altererythrobacter atlanticus strain 26DY36.</title>
        <authorList>
            <person name="Wu Y.-H."/>
            <person name="Cheng H."/>
            <person name="Wu X.-W."/>
        </authorList>
    </citation>
    <scope>NUCLEOTIDE SEQUENCE [LARGE SCALE GENOMIC DNA]</scope>
    <source>
        <strain evidence="19">26DY36</strain>
    </source>
</reference>
<evidence type="ECO:0000259" key="18">
    <source>
        <dbReference type="PROSITE" id="PS51462"/>
    </source>
</evidence>
<proteinExistence type="inferred from homology"/>
<evidence type="ECO:0000256" key="16">
    <source>
        <dbReference type="ARBA" id="ARBA00042798"/>
    </source>
</evidence>
<dbReference type="GO" id="GO:0044716">
    <property type="term" value="F:8-oxo-GDP phosphatase activity"/>
    <property type="evidence" value="ECO:0007669"/>
    <property type="project" value="TreeGrafter"/>
</dbReference>
<evidence type="ECO:0000256" key="3">
    <source>
        <dbReference type="ARBA" id="ARBA00022457"/>
    </source>
</evidence>
<dbReference type="Pfam" id="PF00293">
    <property type="entry name" value="NUDIX"/>
    <property type="match status" value="1"/>
</dbReference>
<dbReference type="GO" id="GO:0008413">
    <property type="term" value="F:8-oxo-7,8-dihydroguanosine triphosphate pyrophosphatase activity"/>
    <property type="evidence" value="ECO:0007669"/>
    <property type="project" value="TreeGrafter"/>
</dbReference>
<keyword evidence="4" id="KW-0235">DNA replication</keyword>
<dbReference type="STRING" id="1267766.WYH_00717"/>
<dbReference type="KEGG" id="aay:WYH_00717"/>
<sequence>MIPQLQFCANESLMEQTFPDEMTVAMQVVAAVIRDDAGRLLLQQRPAHKHHGGQWEFPGGKVEPGETHEFALAREIEEELGLSLDPACMSACAQAQEHSEAQARQIELHLYHCAAWTGVPEGREGQLWGWFSMEEAAALRMPPMDRQFFADLAT</sequence>
<evidence type="ECO:0000313" key="20">
    <source>
        <dbReference type="Proteomes" id="UP000034392"/>
    </source>
</evidence>
<keyword evidence="20" id="KW-1185">Reference proteome</keyword>
<evidence type="ECO:0000256" key="1">
    <source>
        <dbReference type="ARBA" id="ARBA00001946"/>
    </source>
</evidence>
<comment type="cofactor">
    <cofactor evidence="1">
        <name>Mg(2+)</name>
        <dbReference type="ChEBI" id="CHEBI:18420"/>
    </cofactor>
</comment>
<dbReference type="InterPro" id="IPR020476">
    <property type="entry name" value="Nudix_hydrolase"/>
</dbReference>
<comment type="catalytic activity">
    <reaction evidence="11">
        <text>8-oxo-GTP + H2O = 8-oxo-GMP + diphosphate + H(+)</text>
        <dbReference type="Rhea" id="RHEA:67616"/>
        <dbReference type="ChEBI" id="CHEBI:15377"/>
        <dbReference type="ChEBI" id="CHEBI:15378"/>
        <dbReference type="ChEBI" id="CHEBI:33019"/>
        <dbReference type="ChEBI" id="CHEBI:143553"/>
        <dbReference type="ChEBI" id="CHEBI:145694"/>
    </reaction>
</comment>
<dbReference type="GO" id="GO:0006260">
    <property type="term" value="P:DNA replication"/>
    <property type="evidence" value="ECO:0007669"/>
    <property type="project" value="UniProtKB-KW"/>
</dbReference>
<feature type="domain" description="Nudix hydrolase" evidence="18">
    <location>
        <begin position="24"/>
        <end position="154"/>
    </location>
</feature>
<dbReference type="GO" id="GO:0044715">
    <property type="term" value="F:8-oxo-dGDP phosphatase activity"/>
    <property type="evidence" value="ECO:0007669"/>
    <property type="project" value="TreeGrafter"/>
</dbReference>
<comment type="similarity">
    <text evidence="2 17">Belongs to the Nudix hydrolase family.</text>
</comment>
<keyword evidence="8" id="KW-0460">Magnesium</keyword>
<dbReference type="Proteomes" id="UP000034392">
    <property type="component" value="Chromosome"/>
</dbReference>
<keyword evidence="5" id="KW-0479">Metal-binding</keyword>
<gene>
    <name evidence="19" type="primary">nudG</name>
    <name evidence="19" type="ORF">WYH_00717</name>
</gene>
<keyword evidence="7 17" id="KW-0378">Hydrolase</keyword>
<keyword evidence="6" id="KW-0227">DNA damage</keyword>
<dbReference type="GO" id="GO:0035539">
    <property type="term" value="F:8-oxo-7,8-dihydrodeoxyguanosine triphosphate pyrophosphatase activity"/>
    <property type="evidence" value="ECO:0007669"/>
    <property type="project" value="UniProtKB-EC"/>
</dbReference>
<dbReference type="GO" id="GO:0006281">
    <property type="term" value="P:DNA repair"/>
    <property type="evidence" value="ECO:0007669"/>
    <property type="project" value="UniProtKB-KW"/>
</dbReference>
<dbReference type="EC" id="3.6.1.55" evidence="12"/>
<dbReference type="CDD" id="cd03425">
    <property type="entry name" value="NUDIX_MutT_NudA_like"/>
    <property type="match status" value="1"/>
</dbReference>
<comment type="catalytic activity">
    <reaction evidence="10">
        <text>8-oxo-dGTP + H2O = 8-oxo-dGMP + diphosphate + H(+)</text>
        <dbReference type="Rhea" id="RHEA:31575"/>
        <dbReference type="ChEBI" id="CHEBI:15377"/>
        <dbReference type="ChEBI" id="CHEBI:15378"/>
        <dbReference type="ChEBI" id="CHEBI:33019"/>
        <dbReference type="ChEBI" id="CHEBI:63224"/>
        <dbReference type="ChEBI" id="CHEBI:77896"/>
        <dbReference type="EC" id="3.6.1.55"/>
    </reaction>
</comment>
<evidence type="ECO:0000256" key="8">
    <source>
        <dbReference type="ARBA" id="ARBA00022842"/>
    </source>
</evidence>
<evidence type="ECO:0000256" key="7">
    <source>
        <dbReference type="ARBA" id="ARBA00022801"/>
    </source>
</evidence>
<evidence type="ECO:0000256" key="11">
    <source>
        <dbReference type="ARBA" id="ARBA00036904"/>
    </source>
</evidence>
<evidence type="ECO:0000256" key="9">
    <source>
        <dbReference type="ARBA" id="ARBA00023204"/>
    </source>
</evidence>
<dbReference type="PANTHER" id="PTHR47707:SF1">
    <property type="entry name" value="NUDIX HYDROLASE FAMILY PROTEIN"/>
    <property type="match status" value="1"/>
</dbReference>